<reference evidence="3 4" key="1">
    <citation type="submission" date="2017-06" db="EMBL/GenBank/DDBJ databases">
        <title>Investigating the central metabolism of Clostridium thermosuccinogenes.</title>
        <authorList>
            <person name="Koendjbiharie J.G."/>
            <person name="van Kranenburg R."/>
        </authorList>
    </citation>
    <scope>NUCLEOTIDE SEQUENCE [LARGE SCALE GENOMIC DNA]</scope>
    <source>
        <strain evidence="3 4">DSM 5806</strain>
    </source>
</reference>
<dbReference type="RefSeq" id="WP_103081166.1">
    <property type="nucleotide sequence ID" value="NZ_CP021850.1"/>
</dbReference>
<accession>A0A2K2FLS5</accession>
<keyword evidence="1" id="KW-0175">Coiled coil</keyword>
<dbReference type="KEGG" id="cthd:CDO33_08595"/>
<evidence type="ECO:0000259" key="2">
    <source>
        <dbReference type="Pfam" id="PF11638"/>
    </source>
</evidence>
<evidence type="ECO:0000313" key="3">
    <source>
        <dbReference type="EMBL" id="PNT99734.1"/>
    </source>
</evidence>
<proteinExistence type="predicted"/>
<dbReference type="InterPro" id="IPR024633">
    <property type="entry name" value="DnaA_N_dom"/>
</dbReference>
<name>A0A2K2FLS5_9CLOT</name>
<sequence>MSKYNKQIIEKIVRIEETLEAIRAELSEIKEKLVHQPARESTGGQAKKLDVVNNAVKGTVWEKYPEQYRRLLAIVGSLSFDAWFGSVRSIEVKDDSLYLIVEDEFIKNALSARYSKELKHVFSVEKVFINSLENRD</sequence>
<dbReference type="EMBL" id="NIOJ01000016">
    <property type="protein sequence ID" value="PNT99734.1"/>
    <property type="molecule type" value="Genomic_DNA"/>
</dbReference>
<feature type="coiled-coil region" evidence="1">
    <location>
        <begin position="5"/>
        <end position="32"/>
    </location>
</feature>
<protein>
    <recommendedName>
        <fullName evidence="2">DnaA N-terminal domain-containing protein</fullName>
    </recommendedName>
</protein>
<dbReference type="Gene3D" id="3.30.300.180">
    <property type="match status" value="1"/>
</dbReference>
<evidence type="ECO:0000256" key="1">
    <source>
        <dbReference type="SAM" id="Coils"/>
    </source>
</evidence>
<evidence type="ECO:0000313" key="4">
    <source>
        <dbReference type="Proteomes" id="UP000236151"/>
    </source>
</evidence>
<dbReference type="InterPro" id="IPR038454">
    <property type="entry name" value="DnaA_N_sf"/>
</dbReference>
<comment type="caution">
    <text evidence="3">The sequence shown here is derived from an EMBL/GenBank/DDBJ whole genome shotgun (WGS) entry which is preliminary data.</text>
</comment>
<keyword evidence="4" id="KW-1185">Reference proteome</keyword>
<organism evidence="3 4">
    <name type="scientific">Clostridium thermosuccinogenes</name>
    <dbReference type="NCBI Taxonomy" id="84032"/>
    <lineage>
        <taxon>Bacteria</taxon>
        <taxon>Bacillati</taxon>
        <taxon>Bacillota</taxon>
        <taxon>Clostridia</taxon>
        <taxon>Eubacteriales</taxon>
        <taxon>Clostridiaceae</taxon>
        <taxon>Clostridium</taxon>
    </lineage>
</organism>
<gene>
    <name evidence="3" type="ORF">CDQ84_07760</name>
</gene>
<dbReference type="Pfam" id="PF11638">
    <property type="entry name" value="DnaA_N"/>
    <property type="match status" value="1"/>
</dbReference>
<dbReference type="Proteomes" id="UP000236151">
    <property type="component" value="Unassembled WGS sequence"/>
</dbReference>
<feature type="domain" description="DnaA N-terminal" evidence="2">
    <location>
        <begin position="69"/>
        <end position="123"/>
    </location>
</feature>
<dbReference type="AlphaFoldDB" id="A0A2K2FLS5"/>